<protein>
    <submittedName>
        <fullName evidence="2">Translation initiation factor IF-2</fullName>
    </submittedName>
</protein>
<dbReference type="Proteomes" id="UP000325081">
    <property type="component" value="Unassembled WGS sequence"/>
</dbReference>
<keyword evidence="3" id="KW-1185">Reference proteome</keyword>
<dbReference type="AlphaFoldDB" id="A0A5A7PV03"/>
<organism evidence="2 3">
    <name type="scientific">Striga asiatica</name>
    <name type="common">Asiatic witchweed</name>
    <name type="synonym">Buchnera asiatica</name>
    <dbReference type="NCBI Taxonomy" id="4170"/>
    <lineage>
        <taxon>Eukaryota</taxon>
        <taxon>Viridiplantae</taxon>
        <taxon>Streptophyta</taxon>
        <taxon>Embryophyta</taxon>
        <taxon>Tracheophyta</taxon>
        <taxon>Spermatophyta</taxon>
        <taxon>Magnoliopsida</taxon>
        <taxon>eudicotyledons</taxon>
        <taxon>Gunneridae</taxon>
        <taxon>Pentapetalae</taxon>
        <taxon>asterids</taxon>
        <taxon>lamiids</taxon>
        <taxon>Lamiales</taxon>
        <taxon>Orobanchaceae</taxon>
        <taxon>Buchnereae</taxon>
        <taxon>Striga</taxon>
    </lineage>
</organism>
<comment type="caution">
    <text evidence="2">The sequence shown here is derived from an EMBL/GenBank/DDBJ whole genome shotgun (WGS) entry which is preliminary data.</text>
</comment>
<name>A0A5A7PV03_STRAF</name>
<sequence length="102" mass="10952">MSVIRSVRPSAFRRHPPPIAGRRLRVQHFSETRPSGEAQPSGKIDPPSAQSSVIPVVVRPKLRPSGKIDPTSLGWTSSPETMPAAARWHMAARGVGRGGAIL</sequence>
<feature type="region of interest" description="Disordered" evidence="1">
    <location>
        <begin position="61"/>
        <end position="80"/>
    </location>
</feature>
<feature type="region of interest" description="Disordered" evidence="1">
    <location>
        <begin position="1"/>
        <end position="51"/>
    </location>
</feature>
<proteinExistence type="predicted"/>
<gene>
    <name evidence="2" type="ORF">STAS_12919</name>
</gene>
<feature type="compositionally biased region" description="Basic residues" evidence="1">
    <location>
        <begin position="11"/>
        <end position="26"/>
    </location>
</feature>
<dbReference type="GO" id="GO:0003743">
    <property type="term" value="F:translation initiation factor activity"/>
    <property type="evidence" value="ECO:0007669"/>
    <property type="project" value="UniProtKB-KW"/>
</dbReference>
<keyword evidence="2" id="KW-0648">Protein biosynthesis</keyword>
<evidence type="ECO:0000313" key="3">
    <source>
        <dbReference type="Proteomes" id="UP000325081"/>
    </source>
</evidence>
<evidence type="ECO:0000256" key="1">
    <source>
        <dbReference type="SAM" id="MobiDB-lite"/>
    </source>
</evidence>
<accession>A0A5A7PV03</accession>
<reference evidence="3" key="1">
    <citation type="journal article" date="2019" name="Curr. Biol.">
        <title>Genome Sequence of Striga asiatica Provides Insight into the Evolution of Plant Parasitism.</title>
        <authorList>
            <person name="Yoshida S."/>
            <person name="Kim S."/>
            <person name="Wafula E.K."/>
            <person name="Tanskanen J."/>
            <person name="Kim Y.M."/>
            <person name="Honaas L."/>
            <person name="Yang Z."/>
            <person name="Spallek T."/>
            <person name="Conn C.E."/>
            <person name="Ichihashi Y."/>
            <person name="Cheong K."/>
            <person name="Cui S."/>
            <person name="Der J.P."/>
            <person name="Gundlach H."/>
            <person name="Jiao Y."/>
            <person name="Hori C."/>
            <person name="Ishida J.K."/>
            <person name="Kasahara H."/>
            <person name="Kiba T."/>
            <person name="Kim M.S."/>
            <person name="Koo N."/>
            <person name="Laohavisit A."/>
            <person name="Lee Y.H."/>
            <person name="Lumba S."/>
            <person name="McCourt P."/>
            <person name="Mortimer J.C."/>
            <person name="Mutuku J.M."/>
            <person name="Nomura T."/>
            <person name="Sasaki-Sekimoto Y."/>
            <person name="Seto Y."/>
            <person name="Wang Y."/>
            <person name="Wakatake T."/>
            <person name="Sakakibara H."/>
            <person name="Demura T."/>
            <person name="Yamaguchi S."/>
            <person name="Yoneyama K."/>
            <person name="Manabe R.I."/>
            <person name="Nelson D.C."/>
            <person name="Schulman A.H."/>
            <person name="Timko M.P."/>
            <person name="dePamphilis C.W."/>
            <person name="Choi D."/>
            <person name="Shirasu K."/>
        </authorList>
    </citation>
    <scope>NUCLEOTIDE SEQUENCE [LARGE SCALE GENOMIC DNA]</scope>
    <source>
        <strain evidence="3">cv. UVA1</strain>
    </source>
</reference>
<keyword evidence="2" id="KW-0396">Initiation factor</keyword>
<dbReference type="EMBL" id="BKCP01005183">
    <property type="protein sequence ID" value="GER36574.1"/>
    <property type="molecule type" value="Genomic_DNA"/>
</dbReference>
<evidence type="ECO:0000313" key="2">
    <source>
        <dbReference type="EMBL" id="GER36574.1"/>
    </source>
</evidence>